<name>A0ABQ3FEX6_9GAMM</name>
<dbReference type="Pfam" id="PF13511">
    <property type="entry name" value="DUF4124"/>
    <property type="match status" value="1"/>
</dbReference>
<sequence>MTLWAVVLWLLLTAVIPDAHAAVYRHTDAQGNTVWSDRPSGTRAQVRAPRVLSPAKAASEPAATPSVPAVFIPYQRVSLKPRAAAVTFEQARLGIALRVETVPPLRASDRVQLMINGRRHQSPLASRVLVAMGLAAGRHDLMAEVLDSAGKVRQRSPIMTLEVLAATESQVISP</sequence>
<comment type="caution">
    <text evidence="3">The sequence shown here is derived from an EMBL/GenBank/DDBJ whole genome shotgun (WGS) entry which is preliminary data.</text>
</comment>
<accession>A0ABQ3FEX6</accession>
<gene>
    <name evidence="3" type="ORF">GCM10010082_11710</name>
</gene>
<organism evidence="3 4">
    <name type="scientific">Kushneria pakistanensis</name>
    <dbReference type="NCBI Taxonomy" id="1508770"/>
    <lineage>
        <taxon>Bacteria</taxon>
        <taxon>Pseudomonadati</taxon>
        <taxon>Pseudomonadota</taxon>
        <taxon>Gammaproteobacteria</taxon>
        <taxon>Oceanospirillales</taxon>
        <taxon>Halomonadaceae</taxon>
        <taxon>Kushneria</taxon>
    </lineage>
</organism>
<feature type="domain" description="DUF4124" evidence="2">
    <location>
        <begin position="10"/>
        <end position="65"/>
    </location>
</feature>
<keyword evidence="1" id="KW-0732">Signal</keyword>
<dbReference type="Proteomes" id="UP000604243">
    <property type="component" value="Unassembled WGS sequence"/>
</dbReference>
<feature type="chain" id="PRO_5047400198" description="DUF4124 domain-containing protein" evidence="1">
    <location>
        <begin position="22"/>
        <end position="174"/>
    </location>
</feature>
<dbReference type="InterPro" id="IPR025392">
    <property type="entry name" value="DUF4124"/>
</dbReference>
<evidence type="ECO:0000313" key="3">
    <source>
        <dbReference type="EMBL" id="GHC21621.1"/>
    </source>
</evidence>
<reference evidence="4" key="1">
    <citation type="journal article" date="2019" name="Int. J. Syst. Evol. Microbiol.">
        <title>The Global Catalogue of Microorganisms (GCM) 10K type strain sequencing project: providing services to taxonomists for standard genome sequencing and annotation.</title>
        <authorList>
            <consortium name="The Broad Institute Genomics Platform"/>
            <consortium name="The Broad Institute Genome Sequencing Center for Infectious Disease"/>
            <person name="Wu L."/>
            <person name="Ma J."/>
        </authorList>
    </citation>
    <scope>NUCLEOTIDE SEQUENCE [LARGE SCALE GENOMIC DNA]</scope>
    <source>
        <strain evidence="4">KCTC 42082</strain>
    </source>
</reference>
<keyword evidence="4" id="KW-1185">Reference proteome</keyword>
<proteinExistence type="predicted"/>
<dbReference type="EMBL" id="BMZM01000002">
    <property type="protein sequence ID" value="GHC21621.1"/>
    <property type="molecule type" value="Genomic_DNA"/>
</dbReference>
<evidence type="ECO:0000259" key="2">
    <source>
        <dbReference type="Pfam" id="PF13511"/>
    </source>
</evidence>
<evidence type="ECO:0000313" key="4">
    <source>
        <dbReference type="Proteomes" id="UP000604243"/>
    </source>
</evidence>
<protein>
    <recommendedName>
        <fullName evidence="2">DUF4124 domain-containing protein</fullName>
    </recommendedName>
</protein>
<evidence type="ECO:0000256" key="1">
    <source>
        <dbReference type="SAM" id="SignalP"/>
    </source>
</evidence>
<feature type="signal peptide" evidence="1">
    <location>
        <begin position="1"/>
        <end position="21"/>
    </location>
</feature>